<gene>
    <name evidence="2" type="ORF">PFLUV_G00180470</name>
</gene>
<dbReference type="AlphaFoldDB" id="A0A6A5EN97"/>
<feature type="compositionally biased region" description="Polar residues" evidence="1">
    <location>
        <begin position="147"/>
        <end position="163"/>
    </location>
</feature>
<keyword evidence="3" id="KW-1185">Reference proteome</keyword>
<evidence type="ECO:0000313" key="2">
    <source>
        <dbReference type="EMBL" id="KAF1379859.1"/>
    </source>
</evidence>
<accession>A0A6A5EN97</accession>
<dbReference type="Proteomes" id="UP000465112">
    <property type="component" value="Chromosome 15"/>
</dbReference>
<evidence type="ECO:0000256" key="1">
    <source>
        <dbReference type="SAM" id="MobiDB-lite"/>
    </source>
</evidence>
<name>A0A6A5EN97_PERFL</name>
<feature type="region of interest" description="Disordered" evidence="1">
    <location>
        <begin position="141"/>
        <end position="165"/>
    </location>
</feature>
<dbReference type="EMBL" id="VHII01000015">
    <property type="protein sequence ID" value="KAF1379859.1"/>
    <property type="molecule type" value="Genomic_DNA"/>
</dbReference>
<protein>
    <submittedName>
        <fullName evidence="2">Uncharacterized protein</fullName>
    </submittedName>
</protein>
<evidence type="ECO:0000313" key="3">
    <source>
        <dbReference type="Proteomes" id="UP000465112"/>
    </source>
</evidence>
<sequence>MGLLLHPLHLRHCALHIIFPYRQTDRDAGVSQHSQDLRDTFLLLLLLLTTTKWEKGLYSLFAYRIERKYPHHYYFQTLFFCTQITDKIVMIMSQKQDCEPTDWPPDVPLFQRVDALTERKEDPVDVSFLQVEAAGHRAVADALGEQSEGQQDSVGQRQASPSGHSGPGFGALKHVCDVLMGGGLCYSSQHQSDSRFNPCVVLRVPVTRRTTQGLCTSLYFVENCSLNPVSCKVSK</sequence>
<comment type="caution">
    <text evidence="2">The sequence shown here is derived from an EMBL/GenBank/DDBJ whole genome shotgun (WGS) entry which is preliminary data.</text>
</comment>
<organism evidence="2 3">
    <name type="scientific">Perca fluviatilis</name>
    <name type="common">European perch</name>
    <dbReference type="NCBI Taxonomy" id="8168"/>
    <lineage>
        <taxon>Eukaryota</taxon>
        <taxon>Metazoa</taxon>
        <taxon>Chordata</taxon>
        <taxon>Craniata</taxon>
        <taxon>Vertebrata</taxon>
        <taxon>Euteleostomi</taxon>
        <taxon>Actinopterygii</taxon>
        <taxon>Neopterygii</taxon>
        <taxon>Teleostei</taxon>
        <taxon>Neoteleostei</taxon>
        <taxon>Acanthomorphata</taxon>
        <taxon>Eupercaria</taxon>
        <taxon>Perciformes</taxon>
        <taxon>Percoidei</taxon>
        <taxon>Percidae</taxon>
        <taxon>Percinae</taxon>
        <taxon>Perca</taxon>
    </lineage>
</organism>
<proteinExistence type="predicted"/>
<reference evidence="2 3" key="1">
    <citation type="submission" date="2019-06" db="EMBL/GenBank/DDBJ databases">
        <title>A chromosome-scale genome assembly of the European perch, Perca fluviatilis.</title>
        <authorList>
            <person name="Roques C."/>
            <person name="Zahm M."/>
            <person name="Cabau C."/>
            <person name="Klopp C."/>
            <person name="Bouchez O."/>
            <person name="Donnadieu C."/>
            <person name="Kuhl H."/>
            <person name="Gislard M."/>
            <person name="Guendouz S."/>
            <person name="Journot L."/>
            <person name="Haffray P."/>
            <person name="Bestin A."/>
            <person name="Morvezen R."/>
            <person name="Feron R."/>
            <person name="Wen M."/>
            <person name="Jouanno E."/>
            <person name="Herpin A."/>
            <person name="Schartl M."/>
            <person name="Postlethwait J."/>
            <person name="Schaerlinger B."/>
            <person name="Chardard D."/>
            <person name="Lecocq T."/>
            <person name="Poncet C."/>
            <person name="Jaffrelo L."/>
            <person name="Lampietro C."/>
            <person name="Guiguen Y."/>
        </authorList>
    </citation>
    <scope>NUCLEOTIDE SEQUENCE [LARGE SCALE GENOMIC DNA]</scope>
    <source>
        <tissue evidence="2">Blood</tissue>
    </source>
</reference>